<evidence type="ECO:0000256" key="1">
    <source>
        <dbReference type="SAM" id="MobiDB-lite"/>
    </source>
</evidence>
<dbReference type="EMBL" id="CAACVS010000676">
    <property type="protein sequence ID" value="VEU44925.1"/>
    <property type="molecule type" value="Genomic_DNA"/>
</dbReference>
<reference evidence="2 3" key="1">
    <citation type="submission" date="2019-01" db="EMBL/GenBank/DDBJ databases">
        <authorList>
            <person name="Ferrante I. M."/>
        </authorList>
    </citation>
    <scope>NUCLEOTIDE SEQUENCE [LARGE SCALE GENOMIC DNA]</scope>
    <source>
        <strain evidence="2 3">B856</strain>
    </source>
</reference>
<sequence length="82" mass="9700">MVQSITLRNDWVKQQFGIWDRPKPLPGQENDAGFQDTMEKLVKQVKGEPTTEKEKIERHNKEIETRKRVQKASKIARANRRQ</sequence>
<evidence type="ECO:0000313" key="2">
    <source>
        <dbReference type="EMBL" id="VEU44925.1"/>
    </source>
</evidence>
<protein>
    <submittedName>
        <fullName evidence="2">Uncharacterized protein</fullName>
    </submittedName>
</protein>
<feature type="region of interest" description="Disordered" evidence="1">
    <location>
        <begin position="44"/>
        <end position="82"/>
    </location>
</feature>
<evidence type="ECO:0000313" key="3">
    <source>
        <dbReference type="Proteomes" id="UP000291116"/>
    </source>
</evidence>
<dbReference type="OrthoDB" id="2148490at2759"/>
<dbReference type="Proteomes" id="UP000291116">
    <property type="component" value="Unassembled WGS sequence"/>
</dbReference>
<organism evidence="2 3">
    <name type="scientific">Pseudo-nitzschia multistriata</name>
    <dbReference type="NCBI Taxonomy" id="183589"/>
    <lineage>
        <taxon>Eukaryota</taxon>
        <taxon>Sar</taxon>
        <taxon>Stramenopiles</taxon>
        <taxon>Ochrophyta</taxon>
        <taxon>Bacillariophyta</taxon>
        <taxon>Bacillariophyceae</taxon>
        <taxon>Bacillariophycidae</taxon>
        <taxon>Bacillariales</taxon>
        <taxon>Bacillariaceae</taxon>
        <taxon>Pseudo-nitzschia</taxon>
    </lineage>
</organism>
<keyword evidence="3" id="KW-1185">Reference proteome</keyword>
<proteinExistence type="predicted"/>
<feature type="compositionally biased region" description="Basic and acidic residues" evidence="1">
    <location>
        <begin position="44"/>
        <end position="67"/>
    </location>
</feature>
<dbReference type="AlphaFoldDB" id="A0A448ZS99"/>
<accession>A0A448ZS99</accession>
<gene>
    <name evidence="2" type="ORF">PSNMU_V1.4_AUG-EV-PASAV3_0120660</name>
</gene>
<name>A0A448ZS99_9STRA</name>